<comment type="caution">
    <text evidence="1">The sequence shown here is derived from an EMBL/GenBank/DDBJ whole genome shotgun (WGS) entry which is preliminary data.</text>
</comment>
<reference evidence="2" key="1">
    <citation type="journal article" date="2019" name="Int. J. Syst. Evol. Microbiol.">
        <title>The Global Catalogue of Microorganisms (GCM) 10K type strain sequencing project: providing services to taxonomists for standard genome sequencing and annotation.</title>
        <authorList>
            <consortium name="The Broad Institute Genomics Platform"/>
            <consortium name="The Broad Institute Genome Sequencing Center for Infectious Disease"/>
            <person name="Wu L."/>
            <person name="Ma J."/>
        </authorList>
    </citation>
    <scope>NUCLEOTIDE SEQUENCE [LARGE SCALE GENOMIC DNA]</scope>
    <source>
        <strain evidence="2">KCTC 22671</strain>
    </source>
</reference>
<keyword evidence="2" id="KW-1185">Reference proteome</keyword>
<evidence type="ECO:0000313" key="1">
    <source>
        <dbReference type="EMBL" id="MFD2891199.1"/>
    </source>
</evidence>
<proteinExistence type="predicted"/>
<gene>
    <name evidence="1" type="ORF">ACFS5J_04135</name>
</gene>
<dbReference type="EMBL" id="JBHUPC010000012">
    <property type="protein sequence ID" value="MFD2891199.1"/>
    <property type="molecule type" value="Genomic_DNA"/>
</dbReference>
<sequence>MVEFTQELVNEYIQNWIGVSAIARENNTPGFFRLYFPNQQSAFKSFVFIDGWQEWLPEHKMVLSIVKENEKEYTFYIYKETRTEFIKSTFSSEINLNIENLESFMASEKNGKFVILTSYPNENNDIVDGVSQKIVVFEKLKFANRSEIKSYEIESV</sequence>
<protein>
    <submittedName>
        <fullName evidence="1">Uncharacterized protein</fullName>
    </submittedName>
</protein>
<name>A0ABW5YJJ0_9FLAO</name>
<dbReference type="Proteomes" id="UP001597534">
    <property type="component" value="Unassembled WGS sequence"/>
</dbReference>
<accession>A0ABW5YJJ0</accession>
<organism evidence="1 2">
    <name type="scientific">Flavobacterium chuncheonense</name>
    <dbReference type="NCBI Taxonomy" id="2026653"/>
    <lineage>
        <taxon>Bacteria</taxon>
        <taxon>Pseudomonadati</taxon>
        <taxon>Bacteroidota</taxon>
        <taxon>Flavobacteriia</taxon>
        <taxon>Flavobacteriales</taxon>
        <taxon>Flavobacteriaceae</taxon>
        <taxon>Flavobacterium</taxon>
    </lineage>
</organism>
<evidence type="ECO:0000313" key="2">
    <source>
        <dbReference type="Proteomes" id="UP001597534"/>
    </source>
</evidence>
<dbReference type="RefSeq" id="WP_379810752.1">
    <property type="nucleotide sequence ID" value="NZ_JBHUPC010000012.1"/>
</dbReference>